<gene>
    <name evidence="1" type="ORF">SAMN05660909_05134</name>
</gene>
<name>A0A1H4GBC6_9BACT</name>
<dbReference type="InterPro" id="IPR023902">
    <property type="entry name" value="Sporulation_SdpA"/>
</dbReference>
<keyword evidence="2" id="KW-1185">Reference proteome</keyword>
<dbReference type="AlphaFoldDB" id="A0A1H4GBC6"/>
<evidence type="ECO:0000313" key="1">
    <source>
        <dbReference type="EMBL" id="SEB06909.1"/>
    </source>
</evidence>
<dbReference type="Pfam" id="PF17418">
    <property type="entry name" value="SdpA"/>
    <property type="match status" value="1"/>
</dbReference>
<dbReference type="Proteomes" id="UP000199656">
    <property type="component" value="Unassembled WGS sequence"/>
</dbReference>
<proteinExistence type="predicted"/>
<sequence length="73" mass="8356">MWVNSDKKIESYFKDSIIPAFTVKDKCVIPRCTGELLIQKKVPVPWAWASLSQEVIMPSKIVKLHVQAISEKK</sequence>
<reference evidence="2" key="1">
    <citation type="submission" date="2016-10" db="EMBL/GenBank/DDBJ databases">
        <authorList>
            <person name="Varghese N."/>
            <person name="Submissions S."/>
        </authorList>
    </citation>
    <scope>NUCLEOTIDE SEQUENCE [LARGE SCALE GENOMIC DNA]</scope>
    <source>
        <strain evidence="2">DSM 23920</strain>
    </source>
</reference>
<dbReference type="EMBL" id="FNRL01000036">
    <property type="protein sequence ID" value="SEB06909.1"/>
    <property type="molecule type" value="Genomic_DNA"/>
</dbReference>
<organism evidence="1 2">
    <name type="scientific">Chitinophaga terrae</name>
    <name type="common">ex Kim and Jung 2007</name>
    <dbReference type="NCBI Taxonomy" id="408074"/>
    <lineage>
        <taxon>Bacteria</taxon>
        <taxon>Pseudomonadati</taxon>
        <taxon>Bacteroidota</taxon>
        <taxon>Chitinophagia</taxon>
        <taxon>Chitinophagales</taxon>
        <taxon>Chitinophagaceae</taxon>
        <taxon>Chitinophaga</taxon>
    </lineage>
</organism>
<protein>
    <submittedName>
        <fullName evidence="1">Uncharacterized protein</fullName>
    </submittedName>
</protein>
<evidence type="ECO:0000313" key="2">
    <source>
        <dbReference type="Proteomes" id="UP000199656"/>
    </source>
</evidence>
<accession>A0A1H4GBC6</accession>